<reference evidence="1" key="1">
    <citation type="submission" date="2018-02" db="EMBL/GenBank/DDBJ databases">
        <title>Rhizophora mucronata_Transcriptome.</title>
        <authorList>
            <person name="Meera S.P."/>
            <person name="Sreeshan A."/>
            <person name="Augustine A."/>
        </authorList>
    </citation>
    <scope>NUCLEOTIDE SEQUENCE</scope>
    <source>
        <tissue evidence="1">Leaf</tissue>
    </source>
</reference>
<proteinExistence type="predicted"/>
<dbReference type="AlphaFoldDB" id="A0A2P2IZZ6"/>
<protein>
    <submittedName>
        <fullName evidence="1">Uncharacterized protein</fullName>
    </submittedName>
</protein>
<dbReference type="Pfam" id="PF12609">
    <property type="entry name" value="DUF3774"/>
    <property type="match status" value="1"/>
</dbReference>
<organism evidence="1">
    <name type="scientific">Rhizophora mucronata</name>
    <name type="common">Asiatic mangrove</name>
    <dbReference type="NCBI Taxonomy" id="61149"/>
    <lineage>
        <taxon>Eukaryota</taxon>
        <taxon>Viridiplantae</taxon>
        <taxon>Streptophyta</taxon>
        <taxon>Embryophyta</taxon>
        <taxon>Tracheophyta</taxon>
        <taxon>Spermatophyta</taxon>
        <taxon>Magnoliopsida</taxon>
        <taxon>eudicotyledons</taxon>
        <taxon>Gunneridae</taxon>
        <taxon>Pentapetalae</taxon>
        <taxon>rosids</taxon>
        <taxon>fabids</taxon>
        <taxon>Malpighiales</taxon>
        <taxon>Rhizophoraceae</taxon>
        <taxon>Rhizophora</taxon>
    </lineage>
</organism>
<dbReference type="InterPro" id="IPR022251">
    <property type="entry name" value="DUF3774_wound-induced"/>
</dbReference>
<name>A0A2P2IZZ6_RHIMU</name>
<sequence length="92" mass="10213">MSYLNRVYMAASVAVVQLHADQGQKVKLGFKSLHGDKGRHFSGEDGSEFRPFEGAIGSERTGVRGSREGDERVSQYDESLRRVMYLNCWGGG</sequence>
<accession>A0A2P2IZZ6</accession>
<evidence type="ECO:0000313" key="1">
    <source>
        <dbReference type="EMBL" id="MBW86780.1"/>
    </source>
</evidence>
<dbReference type="EMBL" id="GGEC01006297">
    <property type="protein sequence ID" value="MBW86780.1"/>
    <property type="molecule type" value="Transcribed_RNA"/>
</dbReference>